<organism evidence="1">
    <name type="scientific">Panicum hallii</name>
    <dbReference type="NCBI Taxonomy" id="206008"/>
    <lineage>
        <taxon>Eukaryota</taxon>
        <taxon>Viridiplantae</taxon>
        <taxon>Streptophyta</taxon>
        <taxon>Embryophyta</taxon>
        <taxon>Tracheophyta</taxon>
        <taxon>Spermatophyta</taxon>
        <taxon>Magnoliopsida</taxon>
        <taxon>Liliopsida</taxon>
        <taxon>Poales</taxon>
        <taxon>Poaceae</taxon>
        <taxon>PACMAD clade</taxon>
        <taxon>Panicoideae</taxon>
        <taxon>Panicodae</taxon>
        <taxon>Paniceae</taxon>
        <taxon>Panicinae</taxon>
        <taxon>Panicum</taxon>
        <taxon>Panicum sect. Panicum</taxon>
    </lineage>
</organism>
<dbReference type="Gramene" id="PVH63676">
    <property type="protein sequence ID" value="PVH63676"/>
    <property type="gene ID" value="PAHAL_2G083300"/>
</dbReference>
<accession>A0A2T8KNC1</accession>
<dbReference type="AlphaFoldDB" id="A0A2T8KNC1"/>
<gene>
    <name evidence="1" type="ORF">PAHAL_2G083300</name>
</gene>
<proteinExistence type="predicted"/>
<dbReference type="EMBL" id="CM008047">
    <property type="protein sequence ID" value="PVH63676.1"/>
    <property type="molecule type" value="Genomic_DNA"/>
</dbReference>
<sequence length="67" mass="7599">MFFCNMQSLLYVLTKYRCLTAANSSIFQPVVLQVTKTGSKKTRVISPPLIYASCIVIQRCTIFIHVI</sequence>
<protein>
    <submittedName>
        <fullName evidence="1">Uncharacterized protein</fullName>
    </submittedName>
</protein>
<evidence type="ECO:0000313" key="1">
    <source>
        <dbReference type="EMBL" id="PVH63676.1"/>
    </source>
</evidence>
<name>A0A2T8KNC1_9POAL</name>
<reference evidence="1" key="1">
    <citation type="submission" date="2018-04" db="EMBL/GenBank/DDBJ databases">
        <title>WGS assembly of Panicum hallii.</title>
        <authorList>
            <person name="Lovell J."/>
            <person name="Jenkins J."/>
            <person name="Lowry D."/>
            <person name="Mamidi S."/>
            <person name="Sreedasyam A."/>
            <person name="Weng X."/>
            <person name="Barry K."/>
            <person name="Bonette J."/>
            <person name="Campitelli B."/>
            <person name="Daum C."/>
            <person name="Gordon S."/>
            <person name="Gould B."/>
            <person name="Lipzen A."/>
            <person name="Macqueen A."/>
            <person name="Palacio-Mejia J."/>
            <person name="Plott C."/>
            <person name="Shakirov E."/>
            <person name="Shu S."/>
            <person name="Yoshinaga Y."/>
            <person name="Zane M."/>
            <person name="Rokhsar D."/>
            <person name="Grimwood J."/>
            <person name="Schmutz J."/>
            <person name="Juenger T."/>
        </authorList>
    </citation>
    <scope>NUCLEOTIDE SEQUENCE [LARGE SCALE GENOMIC DNA]</scope>
    <source>
        <strain evidence="1">FIL2</strain>
    </source>
</reference>
<dbReference type="Proteomes" id="UP000243499">
    <property type="component" value="Chromosome 2"/>
</dbReference>